<evidence type="ECO:0000256" key="5">
    <source>
        <dbReference type="ARBA" id="ARBA00022840"/>
    </source>
</evidence>
<evidence type="ECO:0000256" key="4">
    <source>
        <dbReference type="ARBA" id="ARBA00022777"/>
    </source>
</evidence>
<keyword evidence="8" id="KW-1133">Transmembrane helix</keyword>
<dbReference type="InterPro" id="IPR000719">
    <property type="entry name" value="Prot_kinase_dom"/>
</dbReference>
<feature type="compositionally biased region" description="Polar residues" evidence="7">
    <location>
        <begin position="55"/>
        <end position="64"/>
    </location>
</feature>
<keyword evidence="3 6" id="KW-0547">Nucleotide-binding</keyword>
<dbReference type="InterPro" id="IPR051175">
    <property type="entry name" value="CLK_kinases"/>
</dbReference>
<dbReference type="Pfam" id="PF00069">
    <property type="entry name" value="Pkinase"/>
    <property type="match status" value="1"/>
</dbReference>
<keyword evidence="2" id="KW-0808">Transferase</keyword>
<keyword evidence="8" id="KW-0812">Transmembrane</keyword>
<organism evidence="10">
    <name type="scientific">Mycosarcoma maydis</name>
    <name type="common">Corn smut fungus</name>
    <name type="synonym">Ustilago maydis</name>
    <dbReference type="NCBI Taxonomy" id="5270"/>
    <lineage>
        <taxon>Eukaryota</taxon>
        <taxon>Fungi</taxon>
        <taxon>Dikarya</taxon>
        <taxon>Basidiomycota</taxon>
        <taxon>Ustilaginomycotina</taxon>
        <taxon>Ustilaginomycetes</taxon>
        <taxon>Ustilaginales</taxon>
        <taxon>Ustilaginaceae</taxon>
        <taxon>Mycosarcoma</taxon>
    </lineage>
</organism>
<feature type="transmembrane region" description="Helical" evidence="8">
    <location>
        <begin position="110"/>
        <end position="130"/>
    </location>
</feature>
<reference evidence="10" key="1">
    <citation type="journal article" date="2015" name="DNA Repair">
        <title>LAMMER kinase contributes to genome stability in Ustilago maydis.</title>
        <authorList>
            <person name="de Sena-Tomas C."/>
            <person name="Sutherland J.H."/>
            <person name="Milisavljevic M."/>
            <person name="Nikolic D.B."/>
            <person name="Perez-Martin J."/>
            <person name="Kojic M."/>
            <person name="Holloman W.K."/>
        </authorList>
    </citation>
    <scope>NUCLEOTIDE SEQUENCE</scope>
</reference>
<dbReference type="PANTHER" id="PTHR45646:SF11">
    <property type="entry name" value="SERINE_THREONINE-PROTEIN KINASE DOA"/>
    <property type="match status" value="1"/>
</dbReference>
<keyword evidence="1" id="KW-0723">Serine/threonine-protein kinase</keyword>
<dbReference type="InterPro" id="IPR017441">
    <property type="entry name" value="Protein_kinase_ATP_BS"/>
</dbReference>
<dbReference type="AlphaFoldDB" id="A0A0H4K787"/>
<gene>
    <name evidence="10" type="primary">lkh1</name>
</gene>
<evidence type="ECO:0000256" key="8">
    <source>
        <dbReference type="SAM" id="Phobius"/>
    </source>
</evidence>
<evidence type="ECO:0000313" key="10">
    <source>
        <dbReference type="EMBL" id="AKO82487.1"/>
    </source>
</evidence>
<accession>A0A0H4K787</accession>
<feature type="region of interest" description="Disordered" evidence="7">
    <location>
        <begin position="39"/>
        <end position="86"/>
    </location>
</feature>
<dbReference type="PROSITE" id="PS00107">
    <property type="entry name" value="PROTEIN_KINASE_ATP"/>
    <property type="match status" value="1"/>
</dbReference>
<dbReference type="SMART" id="SM00220">
    <property type="entry name" value="S_TKc"/>
    <property type="match status" value="1"/>
</dbReference>
<keyword evidence="5 6" id="KW-0067">ATP-binding</keyword>
<sequence>MATVVPRAKKQRTLPDQLIGLTPSSLQGVDPISVSSSMLAHQHPIPPSHQQQQPYAYTNTHNPPASSSTMSAASGSRPANPAPGFQRVNEVIGGKVSTVLVYHRLQRSKCTSLICFLFLFFFFFLVVHLLTSVQVQEVFVIDDDTPPPANALSVQSARGPHLVNNYAHVNGHAAAGAPYSSSLHGYASGSAADPRYDANVHLSKGKRKAHDNGTTERLSAAHLNMLPHDADLIAPAPRSGLHGVTAEAPLPKRRKRSHPVKPDHMLSAGGTYDTSEAATAAAAHLVASGAPGMVPAKRHAPELVQARVPPNYRGGYPAGTGVLDYAARYDPAAASAAFAHTHPPGYEGSASTRDSYASSASYVAAAAANNGPIDDDQGHFIVNEGDYVTSRYKILRLLGQGTFGKVVECYDKRLRKYVAIKIIRAVQKYRDASQIEIRVLRTLRENDPGNDNRCIHLLETFNFKNHVCIVSELLGKSVFDFLKENKFQPFPSLHIWQFAKQLMQSVAFLHRLNLVHTDLKPENILLVSSEHTVVATSRRQNAKRKHVLHNTEIRLIDFGSATFNDEFHSSVVSTRHYRAPEIILSMGWSFPCDVWSIGCILVEFFTGDALFQTHDNLEHLAMMEAVLGKMPDDYRRKAETYKPEYFKHGALKYPLAETSKDSKKYVRQMKKLQDLIAPATSQSQYSKHNMRFLDLLRKLLEFDAGKRIKVSEALKHPYFMLEEKDFPP</sequence>
<evidence type="ECO:0000259" key="9">
    <source>
        <dbReference type="PROSITE" id="PS50011"/>
    </source>
</evidence>
<evidence type="ECO:0000256" key="2">
    <source>
        <dbReference type="ARBA" id="ARBA00022679"/>
    </source>
</evidence>
<feature type="binding site" evidence="6">
    <location>
        <position position="421"/>
    </location>
    <ligand>
        <name>ATP</name>
        <dbReference type="ChEBI" id="CHEBI:30616"/>
    </ligand>
</feature>
<dbReference type="Gene3D" id="1.10.510.10">
    <property type="entry name" value="Transferase(Phosphotransferase) domain 1"/>
    <property type="match status" value="1"/>
</dbReference>
<dbReference type="InterPro" id="IPR008271">
    <property type="entry name" value="Ser/Thr_kinase_AS"/>
</dbReference>
<dbReference type="GO" id="GO:0005524">
    <property type="term" value="F:ATP binding"/>
    <property type="evidence" value="ECO:0007669"/>
    <property type="project" value="UniProtKB-UniRule"/>
</dbReference>
<keyword evidence="8" id="KW-0472">Membrane</keyword>
<dbReference type="SUPFAM" id="SSF56112">
    <property type="entry name" value="Protein kinase-like (PK-like)"/>
    <property type="match status" value="1"/>
</dbReference>
<feature type="region of interest" description="Disordered" evidence="7">
    <location>
        <begin position="236"/>
        <end position="267"/>
    </location>
</feature>
<dbReference type="InterPro" id="IPR011009">
    <property type="entry name" value="Kinase-like_dom_sf"/>
</dbReference>
<evidence type="ECO:0000256" key="7">
    <source>
        <dbReference type="SAM" id="MobiDB-lite"/>
    </source>
</evidence>
<name>A0A0H4K787_MYCMD</name>
<dbReference type="Gene3D" id="3.30.200.20">
    <property type="entry name" value="Phosphorylase Kinase, domain 1"/>
    <property type="match status" value="1"/>
</dbReference>
<dbReference type="PANTHER" id="PTHR45646">
    <property type="entry name" value="SERINE/THREONINE-PROTEIN KINASE DOA-RELATED"/>
    <property type="match status" value="1"/>
</dbReference>
<dbReference type="PROSITE" id="PS50011">
    <property type="entry name" value="PROTEIN_KINASE_DOM"/>
    <property type="match status" value="1"/>
</dbReference>
<dbReference type="PROSITE" id="PS00108">
    <property type="entry name" value="PROTEIN_KINASE_ST"/>
    <property type="match status" value="1"/>
</dbReference>
<feature type="domain" description="Protein kinase" evidence="9">
    <location>
        <begin position="392"/>
        <end position="719"/>
    </location>
</feature>
<feature type="compositionally biased region" description="Low complexity" evidence="7">
    <location>
        <begin position="65"/>
        <end position="76"/>
    </location>
</feature>
<dbReference type="EMBL" id="KP966103">
    <property type="protein sequence ID" value="AKO82487.1"/>
    <property type="molecule type" value="mRNA"/>
</dbReference>
<keyword evidence="4" id="KW-0418">Kinase</keyword>
<evidence type="ECO:0000256" key="6">
    <source>
        <dbReference type="PROSITE-ProRule" id="PRU10141"/>
    </source>
</evidence>
<proteinExistence type="evidence at transcript level"/>
<dbReference type="GO" id="GO:0004674">
    <property type="term" value="F:protein serine/threonine kinase activity"/>
    <property type="evidence" value="ECO:0007669"/>
    <property type="project" value="UniProtKB-KW"/>
</dbReference>
<evidence type="ECO:0000256" key="1">
    <source>
        <dbReference type="ARBA" id="ARBA00022527"/>
    </source>
</evidence>
<dbReference type="CDD" id="cd14134">
    <property type="entry name" value="PKc_CLK"/>
    <property type="match status" value="1"/>
</dbReference>
<evidence type="ECO:0000256" key="3">
    <source>
        <dbReference type="ARBA" id="ARBA00022741"/>
    </source>
</evidence>
<protein>
    <submittedName>
        <fullName evidence="10">Lkh1</fullName>
    </submittedName>
</protein>
<dbReference type="VEuPathDB" id="FungiDB:UMAG_04543"/>